<dbReference type="Proteomes" id="UP001165060">
    <property type="component" value="Unassembled WGS sequence"/>
</dbReference>
<keyword evidence="14" id="KW-1185">Reference proteome</keyword>
<keyword evidence="7" id="KW-0862">Zinc</keyword>
<feature type="compositionally biased region" description="Low complexity" evidence="10">
    <location>
        <begin position="52"/>
        <end position="61"/>
    </location>
</feature>
<dbReference type="PRINTS" id="PR00704">
    <property type="entry name" value="CALPAIN"/>
</dbReference>
<keyword evidence="6 8" id="KW-0788">Thiol protease</keyword>
<dbReference type="Pfam" id="PF00648">
    <property type="entry name" value="Peptidase_C2"/>
    <property type="match status" value="2"/>
</dbReference>
<dbReference type="PROSITE" id="PS50203">
    <property type="entry name" value="CALPAIN_CAT"/>
    <property type="match status" value="1"/>
</dbReference>
<feature type="domain" description="Calpain catalytic" evidence="11">
    <location>
        <begin position="159"/>
        <end position="536"/>
    </location>
</feature>
<evidence type="ECO:0000256" key="10">
    <source>
        <dbReference type="SAM" id="MobiDB-lite"/>
    </source>
</evidence>
<organism evidence="13 14">
    <name type="scientific">Tetraparma gracilis</name>
    <dbReference type="NCBI Taxonomy" id="2962635"/>
    <lineage>
        <taxon>Eukaryota</taxon>
        <taxon>Sar</taxon>
        <taxon>Stramenopiles</taxon>
        <taxon>Ochrophyta</taxon>
        <taxon>Bolidophyceae</taxon>
        <taxon>Parmales</taxon>
        <taxon>Triparmaceae</taxon>
        <taxon>Tetraparma</taxon>
    </lineage>
</organism>
<evidence type="ECO:0000259" key="11">
    <source>
        <dbReference type="PROSITE" id="PS50203"/>
    </source>
</evidence>
<dbReference type="InterPro" id="IPR000169">
    <property type="entry name" value="Pept_cys_AS"/>
</dbReference>
<proteinExistence type="inferred from homology"/>
<feature type="region of interest" description="Disordered" evidence="10">
    <location>
        <begin position="21"/>
        <end position="91"/>
    </location>
</feature>
<dbReference type="PANTHER" id="PTHR10183:SF379">
    <property type="entry name" value="CALPAIN-5"/>
    <property type="match status" value="1"/>
</dbReference>
<evidence type="ECO:0000256" key="4">
    <source>
        <dbReference type="ARBA" id="ARBA00022771"/>
    </source>
</evidence>
<comment type="similarity">
    <text evidence="1">Belongs to the peptidase C2 family.</text>
</comment>
<evidence type="ECO:0008006" key="15">
    <source>
        <dbReference type="Google" id="ProtNLM"/>
    </source>
</evidence>
<evidence type="ECO:0000256" key="8">
    <source>
        <dbReference type="PROSITE-ProRule" id="PRU00239"/>
    </source>
</evidence>
<protein>
    <recommendedName>
        <fullName evidence="15">Calpain catalytic domain-containing protein</fullName>
    </recommendedName>
</protein>
<feature type="compositionally biased region" description="Basic and acidic residues" evidence="10">
    <location>
        <begin position="63"/>
        <end position="72"/>
    </location>
</feature>
<evidence type="ECO:0000256" key="7">
    <source>
        <dbReference type="ARBA" id="ARBA00022833"/>
    </source>
</evidence>
<evidence type="ECO:0000256" key="2">
    <source>
        <dbReference type="ARBA" id="ARBA00022670"/>
    </source>
</evidence>
<dbReference type="InterPro" id="IPR038765">
    <property type="entry name" value="Papain-like_cys_pep_sf"/>
</dbReference>
<evidence type="ECO:0000313" key="14">
    <source>
        <dbReference type="Proteomes" id="UP001165060"/>
    </source>
</evidence>
<accession>A0ABQ6M8J2</accession>
<dbReference type="PROSITE" id="PS00139">
    <property type="entry name" value="THIOL_PROTEASE_CYS"/>
    <property type="match status" value="1"/>
</dbReference>
<dbReference type="InterPro" id="IPR001300">
    <property type="entry name" value="Peptidase_C2_calpain_cat"/>
</dbReference>
<evidence type="ECO:0000256" key="1">
    <source>
        <dbReference type="ARBA" id="ARBA00007623"/>
    </source>
</evidence>
<dbReference type="SUPFAM" id="SSF54001">
    <property type="entry name" value="Cysteine proteinases"/>
    <property type="match status" value="1"/>
</dbReference>
<comment type="caution">
    <text evidence="13">The sequence shown here is derived from an EMBL/GenBank/DDBJ whole genome shotgun (WGS) entry which is preliminary data.</text>
</comment>
<evidence type="ECO:0000256" key="9">
    <source>
        <dbReference type="PROSITE-ProRule" id="PRU01343"/>
    </source>
</evidence>
<feature type="active site" evidence="8">
    <location>
        <position position="238"/>
    </location>
</feature>
<dbReference type="SMART" id="SM00230">
    <property type="entry name" value="CysPc"/>
    <property type="match status" value="1"/>
</dbReference>
<feature type="domain" description="GRF-type" evidence="12">
    <location>
        <begin position="133"/>
        <end position="191"/>
    </location>
</feature>
<keyword evidence="2 8" id="KW-0645">Protease</keyword>
<feature type="active site" evidence="8">
    <location>
        <position position="476"/>
    </location>
</feature>
<keyword evidence="3" id="KW-0479">Metal-binding</keyword>
<dbReference type="InterPro" id="IPR010666">
    <property type="entry name" value="Znf_GRF"/>
</dbReference>
<evidence type="ECO:0000259" key="12">
    <source>
        <dbReference type="PROSITE" id="PS51999"/>
    </source>
</evidence>
<dbReference type="InterPro" id="IPR022684">
    <property type="entry name" value="Calpain_cysteine_protease"/>
</dbReference>
<name>A0ABQ6M8J2_9STRA</name>
<evidence type="ECO:0000256" key="3">
    <source>
        <dbReference type="ARBA" id="ARBA00022723"/>
    </source>
</evidence>
<evidence type="ECO:0000256" key="6">
    <source>
        <dbReference type="ARBA" id="ARBA00022807"/>
    </source>
</evidence>
<sequence>MWSCAACTFLNPEPLHLSCAVCGTPRSAPAPEPPPSPPPSPPAKKPRPDPTSHPTSHPTSPNWHKEASRARPDPSSPARPPPPPSILPPPCAAFPPAAPTASFLAYPLPYSDPFKGPPSIDGRSGLSKPLPPCACGLPPHVRTSSTPGPNYGRPYASCPSHPRSLPFYLRSAPAPQPPKPHCAHFSWLSLSPSTPAALSALSLPLHPSPPPPGYPPLRLYPRSGPCPEHVAQGSLGDCWFLSALSCVATNPALVSRCFSPPRADFLEVSLFIDGRPQATIVSTRVPCRVLARPPRTHRGLPYRPLMVPPAALGGPGAPAGPGPVCAHPLYAQPRDGATWVPLLEKAYAKFHNSYAALSGGEIWEALLDVVGCPCESVSLDADGLELDLLWSKLESYVSARFVIGAACMVSDRENGLVGTHAYAVLDARLVPGAVLGKQTKMGDFFAPTAEPDVVCLGSSGDAPPGPRDLRLVKLRNPWGVKEWSGAFGTQSELWTTRLRAALGNDVYGKGAARGEFWMTFEDYVKKFSQMDVCKVREGWLRESYENEWASRARFPALGEVSAAGRAILLAPDAGVGGEAEFLSVQKKKRGCRDWSYWYTDVSIFVVRRVREVGGSTNPWEGVAVAAGSEKRTNSVEVFVEKGHEYAAIYYTSKPTSYKWWDSVFTSKASIRASSVDSAPIVANLAPSAWLDAARRGGGAGRCHCIADRAALQLVGSGGTTFVLAANGGAKTLELELALAGTGYKWAGSGGGKGGGEKEGRVQVEVKGVVLAPGDERVLGSIVGTRSAVSVSYQYVCVRGEGGGGGGGLSRSGEELCGKFKADAGYFGVGQGDFLCTNTDGVGAF</sequence>
<feature type="compositionally biased region" description="Pro residues" evidence="10">
    <location>
        <begin position="74"/>
        <end position="91"/>
    </location>
</feature>
<keyword evidence="4 9" id="KW-0863">Zinc-finger</keyword>
<dbReference type="EMBL" id="BRYB01001249">
    <property type="protein sequence ID" value="GMI21498.1"/>
    <property type="molecule type" value="Genomic_DNA"/>
</dbReference>
<keyword evidence="5 8" id="KW-0378">Hydrolase</keyword>
<reference evidence="13 14" key="1">
    <citation type="journal article" date="2023" name="Commun. Biol.">
        <title>Genome analysis of Parmales, the sister group of diatoms, reveals the evolutionary specialization of diatoms from phago-mixotrophs to photoautotrophs.</title>
        <authorList>
            <person name="Ban H."/>
            <person name="Sato S."/>
            <person name="Yoshikawa S."/>
            <person name="Yamada K."/>
            <person name="Nakamura Y."/>
            <person name="Ichinomiya M."/>
            <person name="Sato N."/>
            <person name="Blanc-Mathieu R."/>
            <person name="Endo H."/>
            <person name="Kuwata A."/>
            <person name="Ogata H."/>
        </authorList>
    </citation>
    <scope>NUCLEOTIDE SEQUENCE [LARGE SCALE GENOMIC DNA]</scope>
</reference>
<dbReference type="PANTHER" id="PTHR10183">
    <property type="entry name" value="CALPAIN"/>
    <property type="match status" value="1"/>
</dbReference>
<feature type="compositionally biased region" description="Pro residues" evidence="10">
    <location>
        <begin position="28"/>
        <end position="43"/>
    </location>
</feature>
<evidence type="ECO:0000313" key="13">
    <source>
        <dbReference type="EMBL" id="GMI21498.1"/>
    </source>
</evidence>
<dbReference type="Gene3D" id="3.90.70.10">
    <property type="entry name" value="Cysteine proteinases"/>
    <property type="match status" value="1"/>
</dbReference>
<feature type="active site" evidence="8">
    <location>
        <position position="420"/>
    </location>
</feature>
<evidence type="ECO:0000256" key="5">
    <source>
        <dbReference type="ARBA" id="ARBA00022801"/>
    </source>
</evidence>
<dbReference type="PROSITE" id="PS51999">
    <property type="entry name" value="ZF_GRF"/>
    <property type="match status" value="1"/>
</dbReference>
<gene>
    <name evidence="13" type="ORF">TeGR_g9144</name>
</gene>